<feature type="domain" description="Htaa" evidence="3">
    <location>
        <begin position="44"/>
        <end position="175"/>
    </location>
</feature>
<gene>
    <name evidence="4" type="ORF">BKA05_000734</name>
</gene>
<dbReference type="AlphaFoldDB" id="A0A7Z0C3L3"/>
<accession>A0A7Z0C3L3</accession>
<feature type="compositionally biased region" description="Acidic residues" evidence="1">
    <location>
        <begin position="451"/>
        <end position="461"/>
    </location>
</feature>
<evidence type="ECO:0000256" key="1">
    <source>
        <dbReference type="SAM" id="MobiDB-lite"/>
    </source>
</evidence>
<name>A0A7Z0C3L3_9ACTN</name>
<evidence type="ECO:0000313" key="4">
    <source>
        <dbReference type="EMBL" id="NYI09219.1"/>
    </source>
</evidence>
<feature type="compositionally biased region" description="Low complexity" evidence="1">
    <location>
        <begin position="462"/>
        <end position="474"/>
    </location>
</feature>
<feature type="signal peptide" evidence="2">
    <location>
        <begin position="1"/>
        <end position="21"/>
    </location>
</feature>
<proteinExistence type="predicted"/>
<dbReference type="Proteomes" id="UP000537326">
    <property type="component" value="Unassembled WGS sequence"/>
</dbReference>
<evidence type="ECO:0000256" key="2">
    <source>
        <dbReference type="SAM" id="SignalP"/>
    </source>
</evidence>
<sequence>MRRMLAGLVVCCLGTLPVGLAGVLAAPAAADETNHDSTAAAPVLRWEVSQQFDDHLSSHALGGGATEDSDGVVTFPGGTGTYDPSTGVAEVAYQGSVRGAFQLGQEFYHVRIAEPVLQVDGSGRGEMTALVSAANIAAQGEEAQETQPARVVMFGFDVGASDWAPNGALASLSATPDWAGVVEPGSEDAAELGMDEGTPIDGRAWAVPFLHQVTSGVRAHFYATGSGSDDKKRPAAFVAQATPTDVVPEPEPPAPLTLDWAVSSEFTDVFDRSLTGGATETDGVITFPDGRGSHDEATGVTTVSYAGSVTGSVPDPFLGISTRYSLTLADPRLQVDGTGAGQVTAVVSGETPSPLSPVLPILPGTSTTPTRVVVATFSVTAEDWSASDGVATLATTPDWATVGRSFPAAFLDQVTAESRDHFRATSEDAAQDAKAPAPLTARAVHVPAPEPEPEPGPEPEACEPAPASPSVSVSRLDTTSGDTFRVLGTGFRAESCPGDSGVYVGIAEGDVLPDVAERENTEQFLAVDWVRPGRIVDGAFTSTLSLPDGAPEGTASVFTWQAHTHSNTSQDTVTALPRAAAEPAPTTTTLRVLKKPRAGERGAVRVLVTANGAPASGRVALKVRQSGRVETHRATLRSGGRVKLRLHRASEGRLVAIATYEGDEDHDRSEDRVRFKVR</sequence>
<feature type="region of interest" description="Disordered" evidence="1">
    <location>
        <begin position="446"/>
        <end position="477"/>
    </location>
</feature>
<feature type="region of interest" description="Disordered" evidence="1">
    <location>
        <begin position="57"/>
        <end position="78"/>
    </location>
</feature>
<protein>
    <recommendedName>
        <fullName evidence="3">Htaa domain-containing protein</fullName>
    </recommendedName>
</protein>
<keyword evidence="5" id="KW-1185">Reference proteome</keyword>
<dbReference type="EMBL" id="JACBZI010000001">
    <property type="protein sequence ID" value="NYI09219.1"/>
    <property type="molecule type" value="Genomic_DNA"/>
</dbReference>
<evidence type="ECO:0000313" key="5">
    <source>
        <dbReference type="Proteomes" id="UP000537326"/>
    </source>
</evidence>
<evidence type="ECO:0000259" key="3">
    <source>
        <dbReference type="Pfam" id="PF04213"/>
    </source>
</evidence>
<reference evidence="4 5" key="1">
    <citation type="submission" date="2020-07" db="EMBL/GenBank/DDBJ databases">
        <title>Sequencing the genomes of 1000 actinobacteria strains.</title>
        <authorList>
            <person name="Klenk H.-P."/>
        </authorList>
    </citation>
    <scope>NUCLEOTIDE SEQUENCE [LARGE SCALE GENOMIC DNA]</scope>
    <source>
        <strain evidence="4 5">DSM 18248</strain>
    </source>
</reference>
<comment type="caution">
    <text evidence="4">The sequence shown here is derived from an EMBL/GenBank/DDBJ whole genome shotgun (WGS) entry which is preliminary data.</text>
</comment>
<feature type="chain" id="PRO_5039127025" description="Htaa domain-containing protein" evidence="2">
    <location>
        <begin position="22"/>
        <end position="678"/>
    </location>
</feature>
<feature type="domain" description="Htaa" evidence="3">
    <location>
        <begin position="258"/>
        <end position="397"/>
    </location>
</feature>
<dbReference type="Pfam" id="PF04213">
    <property type="entry name" value="HtaA"/>
    <property type="match status" value="2"/>
</dbReference>
<organism evidence="4 5">
    <name type="scientific">Nocardioides marinus</name>
    <dbReference type="NCBI Taxonomy" id="374514"/>
    <lineage>
        <taxon>Bacteria</taxon>
        <taxon>Bacillati</taxon>
        <taxon>Actinomycetota</taxon>
        <taxon>Actinomycetes</taxon>
        <taxon>Propionibacteriales</taxon>
        <taxon>Nocardioidaceae</taxon>
        <taxon>Nocardioides</taxon>
    </lineage>
</organism>
<keyword evidence="2" id="KW-0732">Signal</keyword>
<dbReference type="InterPro" id="IPR007331">
    <property type="entry name" value="Htaa"/>
</dbReference>